<sequence length="108" mass="12033">MACKAKSSHCKICNENENQPEGEKLFKCAVTIDVIYGSRHLKYVSTINFAASAIKYSLARSKMIIDIDNHIISSSSYSTNWLESLAIEQPPLPDGLLLTISKRIKKTT</sequence>
<dbReference type="AlphaFoldDB" id="A0A397GED7"/>
<evidence type="ECO:0000313" key="2">
    <source>
        <dbReference type="Proteomes" id="UP000266861"/>
    </source>
</evidence>
<accession>A0A397GED7</accession>
<name>A0A397GED7_9GLOM</name>
<organism evidence="1 2">
    <name type="scientific">Diversispora epigaea</name>
    <dbReference type="NCBI Taxonomy" id="1348612"/>
    <lineage>
        <taxon>Eukaryota</taxon>
        <taxon>Fungi</taxon>
        <taxon>Fungi incertae sedis</taxon>
        <taxon>Mucoromycota</taxon>
        <taxon>Glomeromycotina</taxon>
        <taxon>Glomeromycetes</taxon>
        <taxon>Diversisporales</taxon>
        <taxon>Diversisporaceae</taxon>
        <taxon>Diversispora</taxon>
    </lineage>
</organism>
<dbReference type="EMBL" id="PQFF01000477">
    <property type="protein sequence ID" value="RHZ48018.1"/>
    <property type="molecule type" value="Genomic_DNA"/>
</dbReference>
<gene>
    <name evidence="1" type="ORF">Glove_562g14</name>
</gene>
<dbReference type="Proteomes" id="UP000266861">
    <property type="component" value="Unassembled WGS sequence"/>
</dbReference>
<protein>
    <submittedName>
        <fullName evidence="1">Uncharacterized protein</fullName>
    </submittedName>
</protein>
<keyword evidence="2" id="KW-1185">Reference proteome</keyword>
<dbReference type="OrthoDB" id="2448326at2759"/>
<proteinExistence type="predicted"/>
<reference evidence="1 2" key="1">
    <citation type="submission" date="2018-08" db="EMBL/GenBank/DDBJ databases">
        <title>Genome and evolution of the arbuscular mycorrhizal fungus Diversispora epigaea (formerly Glomus versiforme) and its bacterial endosymbionts.</title>
        <authorList>
            <person name="Sun X."/>
            <person name="Fei Z."/>
            <person name="Harrison M."/>
        </authorList>
    </citation>
    <scope>NUCLEOTIDE SEQUENCE [LARGE SCALE GENOMIC DNA]</scope>
    <source>
        <strain evidence="1 2">IT104</strain>
    </source>
</reference>
<evidence type="ECO:0000313" key="1">
    <source>
        <dbReference type="EMBL" id="RHZ48018.1"/>
    </source>
</evidence>
<comment type="caution">
    <text evidence="1">The sequence shown here is derived from an EMBL/GenBank/DDBJ whole genome shotgun (WGS) entry which is preliminary data.</text>
</comment>